<dbReference type="GO" id="GO:0008143">
    <property type="term" value="F:poly(A) binding"/>
    <property type="evidence" value="ECO:0007669"/>
    <property type="project" value="InterPro"/>
</dbReference>
<keyword evidence="4" id="KW-0677">Repeat</keyword>
<evidence type="ECO:0000259" key="11">
    <source>
        <dbReference type="PROSITE" id="PS50102"/>
    </source>
</evidence>
<feature type="region of interest" description="Disordered" evidence="10">
    <location>
        <begin position="104"/>
        <end position="169"/>
    </location>
</feature>
<dbReference type="GO" id="GO:0005737">
    <property type="term" value="C:cytoplasm"/>
    <property type="evidence" value="ECO:0007669"/>
    <property type="project" value="TreeGrafter"/>
</dbReference>
<keyword evidence="7" id="KW-0539">Nucleus</keyword>
<dbReference type="AlphaFoldDB" id="A0A4U5QG65"/>
<evidence type="ECO:0000313" key="12">
    <source>
        <dbReference type="EMBL" id="TKS09588.1"/>
    </source>
</evidence>
<dbReference type="InterPro" id="IPR035979">
    <property type="entry name" value="RBD_domain_sf"/>
</dbReference>
<comment type="caution">
    <text evidence="12">The sequence shown here is derived from an EMBL/GenBank/DDBJ whole genome shotgun (WGS) entry which is preliminary data.</text>
</comment>
<dbReference type="GO" id="GO:0005634">
    <property type="term" value="C:nucleus"/>
    <property type="evidence" value="ECO:0007669"/>
    <property type="project" value="UniProtKB-SubCell"/>
</dbReference>
<reference evidence="12" key="1">
    <citation type="submission" date="2018-10" db="EMBL/GenBank/DDBJ databases">
        <title>Population genomic analysis revealed the cold adaptation of white poplar.</title>
        <authorList>
            <person name="Liu Y.-J."/>
        </authorList>
    </citation>
    <scope>NUCLEOTIDE SEQUENCE [LARGE SCALE GENOMIC DNA]</scope>
    <source>
        <strain evidence="12">PAL-ZL1</strain>
    </source>
</reference>
<dbReference type="InterPro" id="IPR000504">
    <property type="entry name" value="RRM_dom"/>
</dbReference>
<feature type="compositionally biased region" description="Polar residues" evidence="10">
    <location>
        <begin position="104"/>
        <end position="127"/>
    </location>
</feature>
<dbReference type="PROSITE" id="PS50102">
    <property type="entry name" value="RRM"/>
    <property type="match status" value="1"/>
</dbReference>
<dbReference type="SUPFAM" id="SSF54928">
    <property type="entry name" value="RNA-binding domain, RBD"/>
    <property type="match status" value="1"/>
</dbReference>
<name>A0A4U5QG65_POPAL</name>
<dbReference type="PANTHER" id="PTHR14738:SF29">
    <property type="entry name" value="ZINC FINGER CCCH DOMAIN-CONTAINING PROTEIN 14"/>
    <property type="match status" value="1"/>
</dbReference>
<evidence type="ECO:0000256" key="8">
    <source>
        <dbReference type="PROSITE-ProRule" id="PRU00176"/>
    </source>
</evidence>
<protein>
    <recommendedName>
        <fullName evidence="11">RRM domain-containing protein</fullName>
    </recommendedName>
</protein>
<accession>A0A4U5QG65</accession>
<evidence type="ECO:0000256" key="5">
    <source>
        <dbReference type="ARBA" id="ARBA00022771"/>
    </source>
</evidence>
<dbReference type="InterPro" id="IPR012677">
    <property type="entry name" value="Nucleotide-bd_a/b_plait_sf"/>
</dbReference>
<dbReference type="PANTHER" id="PTHR14738">
    <property type="entry name" value="ZINC FINGER CCCH DOMAIN-CONTAINING PROTEIN 14"/>
    <property type="match status" value="1"/>
</dbReference>
<dbReference type="CDD" id="cd00590">
    <property type="entry name" value="RRM_SF"/>
    <property type="match status" value="1"/>
</dbReference>
<keyword evidence="5" id="KW-0863">Zinc-finger</keyword>
<feature type="compositionally biased region" description="Low complexity" evidence="10">
    <location>
        <begin position="375"/>
        <end position="385"/>
    </location>
</feature>
<feature type="compositionally biased region" description="Basic and acidic residues" evidence="10">
    <location>
        <begin position="309"/>
        <end position="320"/>
    </location>
</feature>
<feature type="compositionally biased region" description="Acidic residues" evidence="10">
    <location>
        <begin position="144"/>
        <end position="156"/>
    </location>
</feature>
<evidence type="ECO:0000256" key="2">
    <source>
        <dbReference type="ARBA" id="ARBA00008423"/>
    </source>
</evidence>
<proteinExistence type="inferred from homology"/>
<feature type="coiled-coil region" evidence="9">
    <location>
        <begin position="436"/>
        <end position="463"/>
    </location>
</feature>
<keyword evidence="3" id="KW-0479">Metal-binding</keyword>
<evidence type="ECO:0000256" key="6">
    <source>
        <dbReference type="ARBA" id="ARBA00022833"/>
    </source>
</evidence>
<feature type="compositionally biased region" description="Polar residues" evidence="10">
    <location>
        <begin position="359"/>
        <end position="374"/>
    </location>
</feature>
<evidence type="ECO:0000256" key="7">
    <source>
        <dbReference type="ARBA" id="ARBA00023242"/>
    </source>
</evidence>
<dbReference type="STRING" id="43335.A0A4U5QG65"/>
<evidence type="ECO:0000256" key="3">
    <source>
        <dbReference type="ARBA" id="ARBA00022723"/>
    </source>
</evidence>
<organism evidence="12">
    <name type="scientific">Populus alba</name>
    <name type="common">White poplar</name>
    <dbReference type="NCBI Taxonomy" id="43335"/>
    <lineage>
        <taxon>Eukaryota</taxon>
        <taxon>Viridiplantae</taxon>
        <taxon>Streptophyta</taxon>
        <taxon>Embryophyta</taxon>
        <taxon>Tracheophyta</taxon>
        <taxon>Spermatophyta</taxon>
        <taxon>Magnoliopsida</taxon>
        <taxon>eudicotyledons</taxon>
        <taxon>Gunneridae</taxon>
        <taxon>Pentapetalae</taxon>
        <taxon>rosids</taxon>
        <taxon>fabids</taxon>
        <taxon>Malpighiales</taxon>
        <taxon>Salicaceae</taxon>
        <taxon>Saliceae</taxon>
        <taxon>Populus</taxon>
    </lineage>
</organism>
<feature type="region of interest" description="Disordered" evidence="10">
    <location>
        <begin position="353"/>
        <end position="397"/>
    </location>
</feature>
<comment type="subcellular location">
    <subcellularLocation>
        <location evidence="1">Nucleus</location>
    </subcellularLocation>
</comment>
<dbReference type="Gene3D" id="3.30.70.330">
    <property type="match status" value="1"/>
</dbReference>
<dbReference type="GO" id="GO:0043488">
    <property type="term" value="P:regulation of mRNA stability"/>
    <property type="evidence" value="ECO:0007669"/>
    <property type="project" value="InterPro"/>
</dbReference>
<feature type="compositionally biased region" description="Basic and acidic residues" evidence="10">
    <location>
        <begin position="157"/>
        <end position="169"/>
    </location>
</feature>
<evidence type="ECO:0000256" key="4">
    <source>
        <dbReference type="ARBA" id="ARBA00022737"/>
    </source>
</evidence>
<comment type="similarity">
    <text evidence="2">Belongs to the ZC3H14 family.</text>
</comment>
<keyword evidence="9" id="KW-0175">Coiled coil</keyword>
<evidence type="ECO:0000256" key="9">
    <source>
        <dbReference type="SAM" id="Coils"/>
    </source>
</evidence>
<sequence length="700" mass="77660">MLGSKNPKSESGKQQLLSKILRASVSEKLKDLLGDIPELNEEEDNNDVIQDLSEYVTLLISNGKTQNQAKIQLEPFLGDANTALFVSWLWEFLSKNYMNPNASSDVENATGDGNATGKKQASKSSLIKPSDDSKQLSEGVKCPDDDDLSSESLEEGELPRTHHESIKEFEESEIGYGDSLKCTSSRVEACSGDLGVGGEESTPDKKVYTRSLRCKKLDVAKVAGGRLFTRAAADTILHQRARVHGNVWDRLGKLSEGGNCANADMKGVEKIKEDVFKCYGESTERNHSTRSLHGRKFCGRLSENFDIKTGASKDGHKRQFSDINSHQSGVSDSMDWEEEFLKKVRRLLPEEDNGVLGENSVSSGAETPKSQKMGNASSSNASTSSKLKKMPKERLTGEILESPVTAVSYSTPVTEKPSCKDNSNATANLMPVHNQLMDMKLRLEHLETEIAKLQSKKVEKKEQSSSKSGKRTSCKQPLSIICEEQTYSFNAKKLGMLKSMWKTCTRGSIYHLEGDESRTVVVKNVHVAATREDLISYFAKCGAVDRVIKLTDTVGIKQKAYAYVTFTSKHSADKALALSGESFFSRIIWWKQQQKAYKVYALVTITAYEKPRALANAIIHSTNCIFSCVLQLAISNFSLQVYGLLESNRLQRVLTRGWPLDNLFTAEVFVPDFGYSSSIMPVKKYVEVSSNFANPKKWKN</sequence>
<keyword evidence="8" id="KW-0694">RNA-binding</keyword>
<dbReference type="EMBL" id="RCHU01000264">
    <property type="protein sequence ID" value="TKS09588.1"/>
    <property type="molecule type" value="Genomic_DNA"/>
</dbReference>
<feature type="compositionally biased region" description="Polar residues" evidence="10">
    <location>
        <begin position="321"/>
        <end position="331"/>
    </location>
</feature>
<dbReference type="Pfam" id="PF00076">
    <property type="entry name" value="RRM_1"/>
    <property type="match status" value="1"/>
</dbReference>
<dbReference type="SMART" id="SM00360">
    <property type="entry name" value="RRM"/>
    <property type="match status" value="1"/>
</dbReference>
<feature type="region of interest" description="Disordered" evidence="10">
    <location>
        <begin position="309"/>
        <end position="332"/>
    </location>
</feature>
<dbReference type="GO" id="GO:0008270">
    <property type="term" value="F:zinc ion binding"/>
    <property type="evidence" value="ECO:0007669"/>
    <property type="project" value="UniProtKB-KW"/>
</dbReference>
<feature type="domain" description="RRM" evidence="11">
    <location>
        <begin position="518"/>
        <end position="595"/>
    </location>
</feature>
<dbReference type="InterPro" id="IPR040366">
    <property type="entry name" value="Nab2/ZC3H14"/>
</dbReference>
<evidence type="ECO:0000256" key="1">
    <source>
        <dbReference type="ARBA" id="ARBA00004123"/>
    </source>
</evidence>
<keyword evidence="6" id="KW-0862">Zinc</keyword>
<gene>
    <name evidence="12" type="ORF">D5086_0000091000</name>
</gene>
<evidence type="ECO:0000256" key="10">
    <source>
        <dbReference type="SAM" id="MobiDB-lite"/>
    </source>
</evidence>